<proteinExistence type="predicted"/>
<keyword evidence="2" id="KW-1133">Transmembrane helix</keyword>
<evidence type="ECO:0000256" key="2">
    <source>
        <dbReference type="SAM" id="Phobius"/>
    </source>
</evidence>
<feature type="transmembrane region" description="Helical" evidence="2">
    <location>
        <begin position="35"/>
        <end position="53"/>
    </location>
</feature>
<name>A0A3E0WN43_9BACI</name>
<evidence type="ECO:0000313" key="3">
    <source>
        <dbReference type="EMBL" id="RFA33623.1"/>
    </source>
</evidence>
<feature type="region of interest" description="Disordered" evidence="1">
    <location>
        <begin position="62"/>
        <end position="107"/>
    </location>
</feature>
<dbReference type="RefSeq" id="WP_116278916.1">
    <property type="nucleotide sequence ID" value="NZ_NFZX01000034.1"/>
</dbReference>
<sequence>MAIISTLLGTIASLGIIAGIILLIVGAIKKKKYRGGLITLVSIVLFSIASFMMPDELKEKYANQEQSKAETPDKDKRVIDDDYDYDYDDEEDDDDDKRKKKTNALSSQQKKTIKAVQNFPTFTKEYKKLSRSTQKKTWDKHLSGKKVTWKGYVMEAKGKKVYVWGGARYNGQKWSKVKSSKKNEAYQVFLADFGRSTPKKALKPGDKVTIKGTLMSNGDPKQNMHWKLHNAKIGY</sequence>
<keyword evidence="2" id="KW-0812">Transmembrane</keyword>
<protein>
    <submittedName>
        <fullName evidence="3">Uncharacterized protein</fullName>
    </submittedName>
</protein>
<keyword evidence="2" id="KW-0472">Membrane</keyword>
<feature type="compositionally biased region" description="Acidic residues" evidence="1">
    <location>
        <begin position="81"/>
        <end position="95"/>
    </location>
</feature>
<organism evidence="3 4">
    <name type="scientific">Virgibacillus dokdonensis</name>
    <dbReference type="NCBI Taxonomy" id="302167"/>
    <lineage>
        <taxon>Bacteria</taxon>
        <taxon>Bacillati</taxon>
        <taxon>Bacillota</taxon>
        <taxon>Bacilli</taxon>
        <taxon>Bacillales</taxon>
        <taxon>Bacillaceae</taxon>
        <taxon>Virgibacillus</taxon>
    </lineage>
</organism>
<feature type="transmembrane region" description="Helical" evidence="2">
    <location>
        <begin position="6"/>
        <end position="28"/>
    </location>
</feature>
<gene>
    <name evidence="3" type="ORF">CAI16_14205</name>
</gene>
<evidence type="ECO:0000256" key="1">
    <source>
        <dbReference type="SAM" id="MobiDB-lite"/>
    </source>
</evidence>
<reference evidence="3 4" key="1">
    <citation type="submission" date="2017-05" db="EMBL/GenBank/DDBJ databases">
        <title>Virgibacillus sp. AK90 isolated from a saltern of Kakinada, India.</title>
        <authorList>
            <person name="Gupta V."/>
            <person name="Sidhu C."/>
            <person name="Korpole S."/>
            <person name="Pinnaka A.K."/>
        </authorList>
    </citation>
    <scope>NUCLEOTIDE SEQUENCE [LARGE SCALE GENOMIC DNA]</scope>
    <source>
        <strain evidence="3 4">AK90</strain>
    </source>
</reference>
<comment type="caution">
    <text evidence="3">The sequence shown here is derived from an EMBL/GenBank/DDBJ whole genome shotgun (WGS) entry which is preliminary data.</text>
</comment>
<accession>A0A3E0WN43</accession>
<dbReference type="AlphaFoldDB" id="A0A3E0WN43"/>
<evidence type="ECO:0000313" key="4">
    <source>
        <dbReference type="Proteomes" id="UP000256488"/>
    </source>
</evidence>
<feature type="compositionally biased region" description="Basic and acidic residues" evidence="1">
    <location>
        <begin position="62"/>
        <end position="80"/>
    </location>
</feature>
<dbReference type="EMBL" id="NFZX01000034">
    <property type="protein sequence ID" value="RFA33623.1"/>
    <property type="molecule type" value="Genomic_DNA"/>
</dbReference>
<dbReference type="Proteomes" id="UP000256488">
    <property type="component" value="Unassembled WGS sequence"/>
</dbReference>